<reference evidence="1 2" key="1">
    <citation type="submission" date="2023-09" db="EMBL/GenBank/DDBJ databases">
        <title>Pangenome analysis of Batrachochytrium dendrobatidis and related Chytrids.</title>
        <authorList>
            <person name="Yacoub M.N."/>
            <person name="Stajich J.E."/>
            <person name="James T.Y."/>
        </authorList>
    </citation>
    <scope>NUCLEOTIDE SEQUENCE [LARGE SCALE GENOMIC DNA]</scope>
    <source>
        <strain evidence="1 2">JEL0888</strain>
    </source>
</reference>
<dbReference type="SUPFAM" id="SSF48403">
    <property type="entry name" value="Ankyrin repeat"/>
    <property type="match status" value="1"/>
</dbReference>
<dbReference type="EMBL" id="JADGIZ020000004">
    <property type="protein sequence ID" value="KAL2919123.1"/>
    <property type="molecule type" value="Genomic_DNA"/>
</dbReference>
<dbReference type="PANTHER" id="PTHR46586:SF2">
    <property type="entry name" value="SWIM-TYPE DOMAIN-CONTAINING PROTEIN"/>
    <property type="match status" value="1"/>
</dbReference>
<evidence type="ECO:0008006" key="3">
    <source>
        <dbReference type="Google" id="ProtNLM"/>
    </source>
</evidence>
<dbReference type="PANTHER" id="PTHR46586">
    <property type="entry name" value="ANKYRIN REPEAT-CONTAINING PROTEIN"/>
    <property type="match status" value="1"/>
</dbReference>
<organism evidence="1 2">
    <name type="scientific">Polyrhizophydium stewartii</name>
    <dbReference type="NCBI Taxonomy" id="2732419"/>
    <lineage>
        <taxon>Eukaryota</taxon>
        <taxon>Fungi</taxon>
        <taxon>Fungi incertae sedis</taxon>
        <taxon>Chytridiomycota</taxon>
        <taxon>Chytridiomycota incertae sedis</taxon>
        <taxon>Chytridiomycetes</taxon>
        <taxon>Rhizophydiales</taxon>
        <taxon>Rhizophydiales incertae sedis</taxon>
        <taxon>Polyrhizophydium</taxon>
    </lineage>
</organism>
<protein>
    <recommendedName>
        <fullName evidence="3">Ankyrin repeat protein</fullName>
    </recommendedName>
</protein>
<dbReference type="InterPro" id="IPR052050">
    <property type="entry name" value="SecEffector_AnkRepeat"/>
</dbReference>
<accession>A0ABR4NHW5</accession>
<evidence type="ECO:0000313" key="1">
    <source>
        <dbReference type="EMBL" id="KAL2919123.1"/>
    </source>
</evidence>
<proteinExistence type="predicted"/>
<gene>
    <name evidence="1" type="ORF">HK105_201396</name>
</gene>
<dbReference type="Proteomes" id="UP001527925">
    <property type="component" value="Unassembled WGS sequence"/>
</dbReference>
<keyword evidence="2" id="KW-1185">Reference proteome</keyword>
<dbReference type="Gene3D" id="1.25.40.20">
    <property type="entry name" value="Ankyrin repeat-containing domain"/>
    <property type="match status" value="1"/>
</dbReference>
<name>A0ABR4NHW5_9FUNG</name>
<sequence>METPARNRSDALPFGASYWDRLAQELKDMSIDRSSPFTRLLAGRLSGAALSALPPAQKLQLWSEVVEHDWQGDMTELPVPDDVPSQLFWGLRSRPMYDRIKARGAGALHKALQHAAARNGWFEEVDMSNPDWPGWLAAESGSLDLLVDVVERRKLKDYRPSIARCAARFGHVHILEHIHSRARPYRWADGVTGAAAASGHLGVVRFMLEEVSDPLLPTDIDQAAKGGNLEIVKYLRDRWDAHTTTRALDGAAEAGHLETLEYLHALGEATCSAAAVDGAAANGHMQVLRWLKRHSDCQPSASAMDAAIRRGHFEAGEFLYANYGLGFTEMHYYSVACAGRLDLVKLIHDAVPGISSASAMAGAASKGHWQVVLHILNHFGQECTEDVVAAAAALGDIAMLELLVARGHGGLIGSNTMDAAGGADVETLEWVRRHSTAPFTRAALSSACWADKTECAAWLLSNVDGVEWWFSECRDMQTWNDAFSYVEEYAVERGLLPEDW</sequence>
<evidence type="ECO:0000313" key="2">
    <source>
        <dbReference type="Proteomes" id="UP001527925"/>
    </source>
</evidence>
<dbReference type="InterPro" id="IPR036770">
    <property type="entry name" value="Ankyrin_rpt-contain_sf"/>
</dbReference>
<comment type="caution">
    <text evidence="1">The sequence shown here is derived from an EMBL/GenBank/DDBJ whole genome shotgun (WGS) entry which is preliminary data.</text>
</comment>